<dbReference type="AlphaFoldDB" id="A0A8S1XAK0"/>
<comment type="caution">
    <text evidence="1">The sequence shown here is derived from an EMBL/GenBank/DDBJ whole genome shotgun (WGS) entry which is preliminary data.</text>
</comment>
<proteinExistence type="predicted"/>
<gene>
    <name evidence="1" type="ORF">POCTA_138.1.T1160021</name>
</gene>
<protein>
    <submittedName>
        <fullName evidence="1">Uncharacterized protein</fullName>
    </submittedName>
</protein>
<accession>A0A8S1XAK0</accession>
<dbReference type="Proteomes" id="UP000683925">
    <property type="component" value="Unassembled WGS sequence"/>
</dbReference>
<evidence type="ECO:0000313" key="1">
    <source>
        <dbReference type="EMBL" id="CAD8198080.1"/>
    </source>
</evidence>
<dbReference type="OMA" id="RLENKKW"/>
<sequence length="113" mass="13587">MIFEYTLSLNDKIRRAVTEQHLTNQLQKIRLRKPKQEIPFTMQSQFRRLENKKWTEIFQENQKIHQNLTNVKSVLNTTSDLSDFQKITKLNTQNKTNYILPKLKPRCNSLLRV</sequence>
<evidence type="ECO:0000313" key="2">
    <source>
        <dbReference type="Proteomes" id="UP000683925"/>
    </source>
</evidence>
<reference evidence="1" key="1">
    <citation type="submission" date="2021-01" db="EMBL/GenBank/DDBJ databases">
        <authorList>
            <consortium name="Genoscope - CEA"/>
            <person name="William W."/>
        </authorList>
    </citation>
    <scope>NUCLEOTIDE SEQUENCE</scope>
</reference>
<organism evidence="1 2">
    <name type="scientific">Paramecium octaurelia</name>
    <dbReference type="NCBI Taxonomy" id="43137"/>
    <lineage>
        <taxon>Eukaryota</taxon>
        <taxon>Sar</taxon>
        <taxon>Alveolata</taxon>
        <taxon>Ciliophora</taxon>
        <taxon>Intramacronucleata</taxon>
        <taxon>Oligohymenophorea</taxon>
        <taxon>Peniculida</taxon>
        <taxon>Parameciidae</taxon>
        <taxon>Paramecium</taxon>
    </lineage>
</organism>
<name>A0A8S1XAK0_PAROT</name>
<dbReference type="OrthoDB" id="294357at2759"/>
<dbReference type="EMBL" id="CAJJDP010000116">
    <property type="protein sequence ID" value="CAD8198080.1"/>
    <property type="molecule type" value="Genomic_DNA"/>
</dbReference>
<keyword evidence="2" id="KW-1185">Reference proteome</keyword>